<evidence type="ECO:0000259" key="9">
    <source>
        <dbReference type="Pfam" id="PF20501"/>
    </source>
</evidence>
<dbReference type="AlphaFoldDB" id="C0Q998"/>
<keyword evidence="11" id="KW-1185">Reference proteome</keyword>
<dbReference type="InterPro" id="IPR007182">
    <property type="entry name" value="MnhB"/>
</dbReference>
<organism evidence="10 11">
    <name type="scientific">Desulforapulum autotrophicum (strain ATCC 43914 / DSM 3382 / VKM B-1955 / HRM2)</name>
    <name type="common">Desulfobacterium autotrophicum</name>
    <dbReference type="NCBI Taxonomy" id="177437"/>
    <lineage>
        <taxon>Bacteria</taxon>
        <taxon>Pseudomonadati</taxon>
        <taxon>Thermodesulfobacteriota</taxon>
        <taxon>Desulfobacteria</taxon>
        <taxon>Desulfobacterales</taxon>
        <taxon>Desulfobacteraceae</taxon>
        <taxon>Desulforapulum</taxon>
    </lineage>
</organism>
<dbReference type="Proteomes" id="UP000000442">
    <property type="component" value="Chromosome"/>
</dbReference>
<feature type="transmembrane region" description="Helical" evidence="7">
    <location>
        <begin position="105"/>
        <end position="123"/>
    </location>
</feature>
<dbReference type="Pfam" id="PF20501">
    <property type="entry name" value="MbhE"/>
    <property type="match status" value="1"/>
</dbReference>
<dbReference type="NCBIfam" id="NF009162">
    <property type="entry name" value="PRK12508.1"/>
    <property type="match status" value="1"/>
</dbReference>
<dbReference type="HOGENOM" id="CLU_069132_3_0_7"/>
<feature type="transmembrane region" description="Helical" evidence="7">
    <location>
        <begin position="276"/>
        <end position="301"/>
    </location>
</feature>
<dbReference type="InterPro" id="IPR046806">
    <property type="entry name" value="MrpA_C/MbhE"/>
</dbReference>
<name>C0Q998_DESAH</name>
<keyword evidence="6 7" id="KW-0472">Membrane</keyword>
<dbReference type="STRING" id="177437.HRM2_35380"/>
<evidence type="ECO:0000259" key="8">
    <source>
        <dbReference type="Pfam" id="PF04039"/>
    </source>
</evidence>
<dbReference type="Pfam" id="PF04039">
    <property type="entry name" value="MnhB"/>
    <property type="match status" value="1"/>
</dbReference>
<feature type="transmembrane region" description="Helical" evidence="7">
    <location>
        <begin position="203"/>
        <end position="222"/>
    </location>
</feature>
<gene>
    <name evidence="10" type="primary">mnhB</name>
    <name evidence="10" type="ordered locus">HRM2_35380</name>
</gene>
<dbReference type="EMBL" id="CP001087">
    <property type="protein sequence ID" value="ACN16603.1"/>
    <property type="molecule type" value="Genomic_DNA"/>
</dbReference>
<keyword evidence="5 7" id="KW-1133">Transmembrane helix</keyword>
<keyword evidence="3" id="KW-1003">Cell membrane</keyword>
<dbReference type="GO" id="GO:0005886">
    <property type="term" value="C:plasma membrane"/>
    <property type="evidence" value="ECO:0007669"/>
    <property type="project" value="UniProtKB-SubCell"/>
</dbReference>
<evidence type="ECO:0000256" key="7">
    <source>
        <dbReference type="SAM" id="Phobius"/>
    </source>
</evidence>
<comment type="similarity">
    <text evidence="2">Belongs to the CPA3 antiporters (TC 2.A.63) subunit B family.</text>
</comment>
<dbReference type="eggNOG" id="COG2111">
    <property type="taxonomic scope" value="Bacteria"/>
</dbReference>
<evidence type="ECO:0000256" key="4">
    <source>
        <dbReference type="ARBA" id="ARBA00022692"/>
    </source>
</evidence>
<reference evidence="10 11" key="1">
    <citation type="journal article" date="2009" name="Environ. Microbiol.">
        <title>Genome sequence of Desulfobacterium autotrophicum HRM2, a marine sulfate reducer oxidizing organic carbon completely to carbon dioxide.</title>
        <authorList>
            <person name="Strittmatter A.W."/>
            <person name="Liesegang H."/>
            <person name="Rabus R."/>
            <person name="Decker I."/>
            <person name="Amann J."/>
            <person name="Andres S."/>
            <person name="Henne A."/>
            <person name="Fricke W.F."/>
            <person name="Martinez-Arias R."/>
            <person name="Bartels D."/>
            <person name="Goesmann A."/>
            <person name="Krause L."/>
            <person name="Puehler A."/>
            <person name="Klenk H.P."/>
            <person name="Richter M."/>
            <person name="Schuler M."/>
            <person name="Gloeckner F.O."/>
            <person name="Meyerdierks A."/>
            <person name="Gottschalk G."/>
            <person name="Amann R."/>
        </authorList>
    </citation>
    <scope>NUCLEOTIDE SEQUENCE [LARGE SCALE GENOMIC DNA]</scope>
    <source>
        <strain evidence="11">ATCC 43914 / DSM 3382 / HRM2</strain>
    </source>
</reference>
<dbReference type="PANTHER" id="PTHR33932">
    <property type="entry name" value="NA(+)/H(+) ANTIPORTER SUBUNIT B"/>
    <property type="match status" value="1"/>
</dbReference>
<keyword evidence="4 7" id="KW-0812">Transmembrane</keyword>
<protein>
    <submittedName>
        <fullName evidence="10">MnhB</fullName>
    </submittedName>
</protein>
<feature type="transmembrane region" description="Helical" evidence="7">
    <location>
        <begin position="41"/>
        <end position="61"/>
    </location>
</feature>
<evidence type="ECO:0000256" key="1">
    <source>
        <dbReference type="ARBA" id="ARBA00004651"/>
    </source>
</evidence>
<evidence type="ECO:0000256" key="5">
    <source>
        <dbReference type="ARBA" id="ARBA00022989"/>
    </source>
</evidence>
<evidence type="ECO:0000256" key="2">
    <source>
        <dbReference type="ARBA" id="ARBA00009425"/>
    </source>
</evidence>
<comment type="subcellular location">
    <subcellularLocation>
        <location evidence="1">Cell membrane</location>
        <topology evidence="1">Multi-pass membrane protein</topology>
    </subcellularLocation>
</comment>
<proteinExistence type="inferred from homology"/>
<evidence type="ECO:0000313" key="10">
    <source>
        <dbReference type="EMBL" id="ACN16603.1"/>
    </source>
</evidence>
<dbReference type="InterPro" id="IPR050622">
    <property type="entry name" value="CPA3_antiporter_subunitB"/>
</dbReference>
<sequence>MGHHGCCGCRLYRGHSGSRCEHGLLRGSGVSYHKEDKGLKLLGKLTVFLCGLLLIVFAGQFPDFGDPDSPAATHLSPYFIQHTMADTAVPNIVTSVLADYRGYDTMFETTVILTAGLACFFLLRLPEDDEKEIYFRHRPTGVTLRIVECGAAPEDSKVFQRIDSQWVPSDIIIRSTSRLLIPFIQIFAFYVVAHGHHSPGGGFQGGVVLGAAVILFAISQNLRVAIAKFSEKTAAVLSAAGVFIYAGTGMLCLMIGENFLNYGALAPILGTDRVMARSYGILIVEIGVALAVMSVMIWIYYNLSSAGKQDEGL</sequence>
<feature type="transmembrane region" description="Helical" evidence="7">
    <location>
        <begin position="179"/>
        <end position="197"/>
    </location>
</feature>
<accession>C0Q998</accession>
<feature type="transmembrane region" description="Helical" evidence="7">
    <location>
        <begin position="234"/>
        <end position="256"/>
    </location>
</feature>
<feature type="domain" description="MrpA C-terminal/MbhE" evidence="9">
    <location>
        <begin position="70"/>
        <end position="124"/>
    </location>
</feature>
<evidence type="ECO:0000256" key="6">
    <source>
        <dbReference type="ARBA" id="ARBA00023136"/>
    </source>
</evidence>
<evidence type="ECO:0000313" key="11">
    <source>
        <dbReference type="Proteomes" id="UP000000442"/>
    </source>
</evidence>
<evidence type="ECO:0000256" key="3">
    <source>
        <dbReference type="ARBA" id="ARBA00022475"/>
    </source>
</evidence>
<dbReference type="KEGG" id="dat:HRM2_35380"/>
<dbReference type="PANTHER" id="PTHR33932:SF4">
    <property type="entry name" value="NA(+)_H(+) ANTIPORTER SUBUNIT B"/>
    <property type="match status" value="1"/>
</dbReference>
<feature type="domain" description="Na+/H+ antiporter MnhB subunit-related protein" evidence="8">
    <location>
        <begin position="172"/>
        <end position="297"/>
    </location>
</feature>